<organism evidence="1">
    <name type="scientific">sediment metagenome</name>
    <dbReference type="NCBI Taxonomy" id="749907"/>
    <lineage>
        <taxon>unclassified sequences</taxon>
        <taxon>metagenomes</taxon>
        <taxon>ecological metagenomes</taxon>
    </lineage>
</organism>
<evidence type="ECO:0000313" key="1">
    <source>
        <dbReference type="EMBL" id="EFK95522.1"/>
    </source>
</evidence>
<accession>D9PLP3</accession>
<comment type="caution">
    <text evidence="1">The sequence shown here is derived from an EMBL/GenBank/DDBJ whole genome shotgun (WGS) entry which is preliminary data.</text>
</comment>
<reference evidence="1" key="1">
    <citation type="submission" date="2010-07" db="EMBL/GenBank/DDBJ databases">
        <authorList>
            <consortium name="CONSOLIDER consortium CSD2007-00005"/>
            <person name="Guazzaroni M.-E."/>
            <person name="Richter M."/>
            <person name="Garcia-Salamanca A."/>
            <person name="Yarza P."/>
            <person name="Ferrer M."/>
        </authorList>
    </citation>
    <scope>NUCLEOTIDE SEQUENCE</scope>
</reference>
<dbReference type="AlphaFoldDB" id="D9PLP3"/>
<dbReference type="EMBL" id="ADZX01000752">
    <property type="protein sequence ID" value="EFK95522.1"/>
    <property type="molecule type" value="Genomic_DNA"/>
</dbReference>
<gene>
    <name evidence="1" type="ORF">LDC_2466</name>
</gene>
<protein>
    <submittedName>
        <fullName evidence="1">Uncharacterized protein</fullName>
    </submittedName>
</protein>
<reference evidence="1" key="2">
    <citation type="journal article" date="2011" name="Microb. Ecol.">
        <title>Taxonomic and Functional Metagenomic Profiling of the Microbial Community in the Anoxic Sediment of a Sub-saline Shallow Lake (Laguna de Carrizo, Central Spain).</title>
        <authorList>
            <person name="Ferrer M."/>
            <person name="Guazzaroni M.E."/>
            <person name="Richter M."/>
            <person name="Garcia-Salamanca A."/>
            <person name="Yarza P."/>
            <person name="Suarez-Suarez A."/>
            <person name="Solano J."/>
            <person name="Alcaide M."/>
            <person name="van Dillewijn P."/>
            <person name="Molina-Henares M.A."/>
            <person name="Lopez-Cortes N."/>
            <person name="Al-Ramahi Y."/>
            <person name="Guerrero C."/>
            <person name="Acosta A."/>
            <person name="de Eugenio L.I."/>
            <person name="Martinez V."/>
            <person name="Marques S."/>
            <person name="Rojo F."/>
            <person name="Santero E."/>
            <person name="Genilloud O."/>
            <person name="Perez-Perez J."/>
            <person name="Rossello-Mora R."/>
            <person name="Ramos J.L."/>
        </authorList>
    </citation>
    <scope>NUCLEOTIDE SEQUENCE</scope>
</reference>
<name>D9PLP3_9ZZZZ</name>
<proteinExistence type="predicted"/>
<sequence length="96" mass="10325">MNSSRSYSLGKIPDQDREQAFQDLLSAAQAAAAKAHGDASEIGFSYSLAPKGAVYPFSDLEVSCLIQKADASQGKRLCADFFKAVDAGFRNLMKDD</sequence>